<comment type="caution">
    <text evidence="2">The sequence shown here is derived from an EMBL/GenBank/DDBJ whole genome shotgun (WGS) entry which is preliminary data.</text>
</comment>
<dbReference type="AlphaFoldDB" id="A0A8J4V8H4"/>
<keyword evidence="3" id="KW-1185">Reference proteome</keyword>
<name>A0A8J4V8H4_9ROSI</name>
<accession>A0A8J4V8H4</accession>
<feature type="compositionally biased region" description="Low complexity" evidence="1">
    <location>
        <begin position="48"/>
        <end position="66"/>
    </location>
</feature>
<proteinExistence type="predicted"/>
<evidence type="ECO:0000313" key="3">
    <source>
        <dbReference type="Proteomes" id="UP000737018"/>
    </source>
</evidence>
<sequence>MIFLYIHTPPSTTSSPPSTTLSNPSVSTTPPPPPTAIPMSSPSPNPNPKSVQTHITTQTKTTHVATPKSKITSAPTARKNSSTTLRRVVQLRPQRFALQPQRDRSPLRPSIPRESQAQKARLGSRSRPDLDPRHHHLQNQTVPNLVVW</sequence>
<feature type="region of interest" description="Disordered" evidence="1">
    <location>
        <begin position="1"/>
        <end position="148"/>
    </location>
</feature>
<feature type="compositionally biased region" description="Polar residues" evidence="1">
    <location>
        <begin position="138"/>
        <end position="148"/>
    </location>
</feature>
<feature type="compositionally biased region" description="Pro residues" evidence="1">
    <location>
        <begin position="29"/>
        <end position="47"/>
    </location>
</feature>
<evidence type="ECO:0000256" key="1">
    <source>
        <dbReference type="SAM" id="MobiDB-lite"/>
    </source>
</evidence>
<reference evidence="2" key="1">
    <citation type="submission" date="2020-03" db="EMBL/GenBank/DDBJ databases">
        <title>Castanea mollissima Vanexum genome sequencing.</title>
        <authorList>
            <person name="Staton M."/>
        </authorList>
    </citation>
    <scope>NUCLEOTIDE SEQUENCE</scope>
    <source>
        <tissue evidence="2">Leaf</tissue>
    </source>
</reference>
<evidence type="ECO:0000313" key="2">
    <source>
        <dbReference type="EMBL" id="KAF3952408.1"/>
    </source>
</evidence>
<feature type="compositionally biased region" description="Low complexity" evidence="1">
    <location>
        <begin position="8"/>
        <end position="28"/>
    </location>
</feature>
<dbReference type="EMBL" id="JRKL02004514">
    <property type="protein sequence ID" value="KAF3952408.1"/>
    <property type="molecule type" value="Genomic_DNA"/>
</dbReference>
<gene>
    <name evidence="2" type="ORF">CMV_022029</name>
</gene>
<organism evidence="2 3">
    <name type="scientific">Castanea mollissima</name>
    <name type="common">Chinese chestnut</name>
    <dbReference type="NCBI Taxonomy" id="60419"/>
    <lineage>
        <taxon>Eukaryota</taxon>
        <taxon>Viridiplantae</taxon>
        <taxon>Streptophyta</taxon>
        <taxon>Embryophyta</taxon>
        <taxon>Tracheophyta</taxon>
        <taxon>Spermatophyta</taxon>
        <taxon>Magnoliopsida</taxon>
        <taxon>eudicotyledons</taxon>
        <taxon>Gunneridae</taxon>
        <taxon>Pentapetalae</taxon>
        <taxon>rosids</taxon>
        <taxon>fabids</taxon>
        <taxon>Fagales</taxon>
        <taxon>Fagaceae</taxon>
        <taxon>Castanea</taxon>
    </lineage>
</organism>
<protein>
    <submittedName>
        <fullName evidence="2">Uncharacterized protein</fullName>
    </submittedName>
</protein>
<dbReference type="Proteomes" id="UP000737018">
    <property type="component" value="Unassembled WGS sequence"/>
</dbReference>
<feature type="compositionally biased region" description="Polar residues" evidence="1">
    <location>
        <begin position="69"/>
        <end position="85"/>
    </location>
</feature>